<evidence type="ECO:0000313" key="3">
    <source>
        <dbReference type="RefSeq" id="XP_034108512.1"/>
    </source>
</evidence>
<dbReference type="Pfam" id="PF15860">
    <property type="entry name" value="DUF4728"/>
    <property type="match status" value="1"/>
</dbReference>
<dbReference type="InterPro" id="IPR031720">
    <property type="entry name" value="DUF4728"/>
</dbReference>
<keyword evidence="1" id="KW-0472">Membrane</keyword>
<reference evidence="3" key="1">
    <citation type="submission" date="2025-08" db="UniProtKB">
        <authorList>
            <consortium name="RefSeq"/>
        </authorList>
    </citation>
    <scope>IDENTIFICATION</scope>
    <source>
        <strain evidence="3">15112-1751.03</strain>
        <tissue evidence="3">Whole Adult</tissue>
    </source>
</reference>
<feature type="transmembrane region" description="Helical" evidence="1">
    <location>
        <begin position="106"/>
        <end position="126"/>
    </location>
</feature>
<accession>A0A6P8YR75</accession>
<feature type="transmembrane region" description="Helical" evidence="1">
    <location>
        <begin position="138"/>
        <end position="159"/>
    </location>
</feature>
<gene>
    <name evidence="3" type="primary">LOC117570780</name>
</gene>
<name>A0A6P8YR75_DROAB</name>
<feature type="transmembrane region" description="Helical" evidence="1">
    <location>
        <begin position="69"/>
        <end position="94"/>
    </location>
</feature>
<dbReference type="OrthoDB" id="8118226at2759"/>
<dbReference type="AlphaFoldDB" id="A0A6P8YR75"/>
<evidence type="ECO:0000313" key="2">
    <source>
        <dbReference type="Proteomes" id="UP000515160"/>
    </source>
</evidence>
<feature type="transmembrane region" description="Helical" evidence="1">
    <location>
        <begin position="21"/>
        <end position="42"/>
    </location>
</feature>
<dbReference type="Proteomes" id="UP000515160">
    <property type="component" value="Chromosome 3"/>
</dbReference>
<proteinExistence type="predicted"/>
<dbReference type="GeneID" id="117570780"/>
<organism evidence="2 3">
    <name type="scientific">Drosophila albomicans</name>
    <name type="common">Fruit fly</name>
    <dbReference type="NCBI Taxonomy" id="7291"/>
    <lineage>
        <taxon>Eukaryota</taxon>
        <taxon>Metazoa</taxon>
        <taxon>Ecdysozoa</taxon>
        <taxon>Arthropoda</taxon>
        <taxon>Hexapoda</taxon>
        <taxon>Insecta</taxon>
        <taxon>Pterygota</taxon>
        <taxon>Neoptera</taxon>
        <taxon>Endopterygota</taxon>
        <taxon>Diptera</taxon>
        <taxon>Brachycera</taxon>
        <taxon>Muscomorpha</taxon>
        <taxon>Ephydroidea</taxon>
        <taxon>Drosophilidae</taxon>
        <taxon>Drosophila</taxon>
    </lineage>
</organism>
<keyword evidence="1" id="KW-1133">Transmembrane helix</keyword>
<sequence>MVKLLDKVCCMSLRTAGLVIGWLNEVGCAIAFIVFAYVIGYSDTVADYLLRMWHIPINQKSHAEVNSSVVLFVSIYIVAVLISAVLSGLLIWGIKKNRPSMILPWVIVNGIGIVGKILNLFGAIYGLLAGATGGIERFFLSLLAFVIYFYAFWGIFSLYKHMQIHKITGHSL</sequence>
<protein>
    <submittedName>
        <fullName evidence="3">Uncharacterized protein LOC117570780</fullName>
    </submittedName>
</protein>
<keyword evidence="1" id="KW-0812">Transmembrane</keyword>
<keyword evidence="2" id="KW-1185">Reference proteome</keyword>
<dbReference type="RefSeq" id="XP_034108512.1">
    <property type="nucleotide sequence ID" value="XM_034252621.2"/>
</dbReference>
<evidence type="ECO:0000256" key="1">
    <source>
        <dbReference type="SAM" id="Phobius"/>
    </source>
</evidence>